<keyword evidence="2" id="KW-0732">Signal</keyword>
<dbReference type="NCBIfam" id="TIGR01098">
    <property type="entry name" value="3A0109s03R"/>
    <property type="match status" value="1"/>
</dbReference>
<feature type="transmembrane region" description="Helical" evidence="3">
    <location>
        <begin position="12"/>
        <end position="29"/>
    </location>
</feature>
<comment type="caution">
    <text evidence="4">The sequence shown here is derived from an EMBL/GenBank/DDBJ whole genome shotgun (WGS) entry which is preliminary data.</text>
</comment>
<proteinExistence type="inferred from homology"/>
<keyword evidence="3" id="KW-1133">Transmembrane helix</keyword>
<protein>
    <submittedName>
        <fullName evidence="4">Phosphonate transport system substrate-binding protein</fullName>
    </submittedName>
</protein>
<dbReference type="Pfam" id="PF12974">
    <property type="entry name" value="Phosphonate-bd"/>
    <property type="match status" value="1"/>
</dbReference>
<sequence length="320" mass="36552">MINNFHFKNKYPIFIILLLCILFIIFNYPEPEQYSGHIDFSQGAPLVHTKDNSFNSNERPLRIVISTVISPNVTIEDWRAFADYISNKLGRPTVLIQRRSYKEIDQLLSNGDADMSFMSTGAFCSYHGINKLDVLAMVFYQGSLTYKSYLITSTTRNDINSIDNLRGKKMAFSDPLSYSGHIAVVNELNTNLHTSPNRFFSNYIYTGSHDRSIWAVKNKIVDAACVDSLVYDLLKKDRPEDISGTKIFAVINDIPIGPIVVRSDIPEEQKKRLQEILLSMHKDPQMAKSLQNIMTDKFVPPEPNLYIPCKEIYDKVMTDS</sequence>
<dbReference type="GO" id="GO:0043190">
    <property type="term" value="C:ATP-binding cassette (ABC) transporter complex"/>
    <property type="evidence" value="ECO:0007669"/>
    <property type="project" value="InterPro"/>
</dbReference>
<dbReference type="PANTHER" id="PTHR35841:SF1">
    <property type="entry name" value="PHOSPHONATES-BINDING PERIPLASMIC PROTEIN"/>
    <property type="match status" value="1"/>
</dbReference>
<evidence type="ECO:0000256" key="3">
    <source>
        <dbReference type="SAM" id="Phobius"/>
    </source>
</evidence>
<dbReference type="Gene3D" id="3.40.190.10">
    <property type="entry name" value="Periplasmic binding protein-like II"/>
    <property type="match status" value="2"/>
</dbReference>
<dbReference type="AlphaFoldDB" id="A0A840UM71"/>
<keyword evidence="5" id="KW-1185">Reference proteome</keyword>
<dbReference type="EMBL" id="JACHFH010000027">
    <property type="protein sequence ID" value="MBB5336897.1"/>
    <property type="molecule type" value="Genomic_DNA"/>
</dbReference>
<evidence type="ECO:0000313" key="5">
    <source>
        <dbReference type="Proteomes" id="UP000559117"/>
    </source>
</evidence>
<dbReference type="GO" id="GO:0055085">
    <property type="term" value="P:transmembrane transport"/>
    <property type="evidence" value="ECO:0007669"/>
    <property type="project" value="InterPro"/>
</dbReference>
<dbReference type="InterPro" id="IPR005770">
    <property type="entry name" value="PhnD"/>
</dbReference>
<organism evidence="4 5">
    <name type="scientific">Pectinatus brassicae</name>
    <dbReference type="NCBI Taxonomy" id="862415"/>
    <lineage>
        <taxon>Bacteria</taxon>
        <taxon>Bacillati</taxon>
        <taxon>Bacillota</taxon>
        <taxon>Negativicutes</taxon>
        <taxon>Selenomonadales</taxon>
        <taxon>Selenomonadaceae</taxon>
        <taxon>Pectinatus</taxon>
    </lineage>
</organism>
<evidence type="ECO:0000256" key="2">
    <source>
        <dbReference type="ARBA" id="ARBA00022729"/>
    </source>
</evidence>
<dbReference type="Proteomes" id="UP000559117">
    <property type="component" value="Unassembled WGS sequence"/>
</dbReference>
<dbReference type="SUPFAM" id="SSF53850">
    <property type="entry name" value="Periplasmic binding protein-like II"/>
    <property type="match status" value="1"/>
</dbReference>
<accession>A0A840UM71</accession>
<keyword evidence="3" id="KW-0472">Membrane</keyword>
<gene>
    <name evidence="4" type="ORF">HNR32_002052</name>
</gene>
<dbReference type="PANTHER" id="PTHR35841">
    <property type="entry name" value="PHOSPHONATES-BINDING PERIPLASMIC PROTEIN"/>
    <property type="match status" value="1"/>
</dbReference>
<evidence type="ECO:0000256" key="1">
    <source>
        <dbReference type="ARBA" id="ARBA00007162"/>
    </source>
</evidence>
<name>A0A840UM71_9FIRM</name>
<dbReference type="CDD" id="cd13571">
    <property type="entry name" value="PBP2_PnhD_1"/>
    <property type="match status" value="1"/>
</dbReference>
<evidence type="ECO:0000313" key="4">
    <source>
        <dbReference type="EMBL" id="MBB5336897.1"/>
    </source>
</evidence>
<reference evidence="4 5" key="1">
    <citation type="submission" date="2020-08" db="EMBL/GenBank/DDBJ databases">
        <title>Genomic Encyclopedia of Type Strains, Phase IV (KMG-IV): sequencing the most valuable type-strain genomes for metagenomic binning, comparative biology and taxonomic classification.</title>
        <authorList>
            <person name="Goeker M."/>
        </authorList>
    </citation>
    <scope>NUCLEOTIDE SEQUENCE [LARGE SCALE GENOMIC DNA]</scope>
    <source>
        <strain evidence="4 5">DSM 24661</strain>
    </source>
</reference>
<keyword evidence="3" id="KW-0812">Transmembrane</keyword>
<comment type="similarity">
    <text evidence="1">Belongs to the phosphate/phosphite/phosphonate binding protein family.</text>
</comment>
<dbReference type="RefSeq" id="WP_183862255.1">
    <property type="nucleotide sequence ID" value="NZ_JACHFH010000027.1"/>
</dbReference>